<dbReference type="InterPro" id="IPR011011">
    <property type="entry name" value="Znf_FYVE_PHD"/>
</dbReference>
<dbReference type="OrthoDB" id="70570at2759"/>
<feature type="domain" description="PH" evidence="6">
    <location>
        <begin position="35"/>
        <end position="131"/>
    </location>
</feature>
<dbReference type="Gene3D" id="2.30.29.30">
    <property type="entry name" value="Pleckstrin-homology domain (PH domain)/Phosphotyrosine-binding domain (PTB)"/>
    <property type="match status" value="1"/>
</dbReference>
<dbReference type="PANTHER" id="PTHR46280:SF3">
    <property type="entry name" value="PLECKSTRIN HOMOLOGY DOMAIN-CONTAINING FAMILY F MEMBER 1 HOMOLOG"/>
    <property type="match status" value="1"/>
</dbReference>
<dbReference type="Proteomes" id="UP000593567">
    <property type="component" value="Unassembled WGS sequence"/>
</dbReference>
<keyword evidence="9" id="KW-1185">Reference proteome</keyword>
<name>A0A7J7J309_BUGNE</name>
<evidence type="ECO:0000256" key="4">
    <source>
        <dbReference type="PROSITE-ProRule" id="PRU00091"/>
    </source>
</evidence>
<dbReference type="GO" id="GO:0005769">
    <property type="term" value="C:early endosome"/>
    <property type="evidence" value="ECO:0007669"/>
    <property type="project" value="TreeGrafter"/>
</dbReference>
<dbReference type="CDD" id="cd01218">
    <property type="entry name" value="PH_Phafin2-like"/>
    <property type="match status" value="1"/>
</dbReference>
<accession>A0A7J7J309</accession>
<keyword evidence="1" id="KW-0479">Metal-binding</keyword>
<feature type="compositionally biased region" description="Acidic residues" evidence="5">
    <location>
        <begin position="227"/>
        <end position="249"/>
    </location>
</feature>
<sequence length="256" mass="29205">MAERLANSEANRKRIQYIEQCFGNSGEPLLVPGRVLVGEGVLTKLCRKKPKPRQFFLLNDVLVYGNVVINKKKYNRQKILHLENVRIQSHHDIGELKNGWQIFSPSKSFVVFAATATEKTEWMAHINKCVQDLLTKSGKTPSLETCPVWIPDSEANACMICNTPFTILNRRHHCRKCGKVVCDDCSKQRWSFPQQAKQPQRVCDNCFKELESSTHAANSMSRVPQNDSDDSDDSDEDDELPTSNDDEAQFYDGRRN</sequence>
<dbReference type="Pfam" id="PF01363">
    <property type="entry name" value="FYVE"/>
    <property type="match status" value="1"/>
</dbReference>
<dbReference type="InterPro" id="IPR017455">
    <property type="entry name" value="Znf_FYVE-rel"/>
</dbReference>
<reference evidence="8" key="1">
    <citation type="submission" date="2020-06" db="EMBL/GenBank/DDBJ databases">
        <title>Draft genome of Bugula neritina, a colonial animal packing powerful symbionts and potential medicines.</title>
        <authorList>
            <person name="Rayko M."/>
        </authorList>
    </citation>
    <scope>NUCLEOTIDE SEQUENCE [LARGE SCALE GENOMIC DNA]</scope>
    <source>
        <strain evidence="8">Kwan_BN1</strain>
    </source>
</reference>
<dbReference type="GO" id="GO:0007032">
    <property type="term" value="P:endosome organization"/>
    <property type="evidence" value="ECO:0007669"/>
    <property type="project" value="TreeGrafter"/>
</dbReference>
<feature type="compositionally biased region" description="Polar residues" evidence="5">
    <location>
        <begin position="214"/>
        <end position="226"/>
    </location>
</feature>
<dbReference type="GO" id="GO:0008333">
    <property type="term" value="P:endosome to lysosome transport"/>
    <property type="evidence" value="ECO:0007669"/>
    <property type="project" value="TreeGrafter"/>
</dbReference>
<dbReference type="Gene3D" id="3.30.40.10">
    <property type="entry name" value="Zinc/RING finger domain, C3HC4 (zinc finger)"/>
    <property type="match status" value="1"/>
</dbReference>
<organism evidence="8 9">
    <name type="scientific">Bugula neritina</name>
    <name type="common">Brown bryozoan</name>
    <name type="synonym">Sertularia neritina</name>
    <dbReference type="NCBI Taxonomy" id="10212"/>
    <lineage>
        <taxon>Eukaryota</taxon>
        <taxon>Metazoa</taxon>
        <taxon>Spiralia</taxon>
        <taxon>Lophotrochozoa</taxon>
        <taxon>Bryozoa</taxon>
        <taxon>Gymnolaemata</taxon>
        <taxon>Cheilostomatida</taxon>
        <taxon>Flustrina</taxon>
        <taxon>Buguloidea</taxon>
        <taxon>Bugulidae</taxon>
        <taxon>Bugula</taxon>
    </lineage>
</organism>
<keyword evidence="3" id="KW-0862">Zinc</keyword>
<evidence type="ECO:0000256" key="3">
    <source>
        <dbReference type="ARBA" id="ARBA00022833"/>
    </source>
</evidence>
<dbReference type="SUPFAM" id="SSF50729">
    <property type="entry name" value="PH domain-like"/>
    <property type="match status" value="1"/>
</dbReference>
<dbReference type="InterPro" id="IPR037871">
    <property type="entry name" value="PH_Phafin"/>
</dbReference>
<feature type="region of interest" description="Disordered" evidence="5">
    <location>
        <begin position="214"/>
        <end position="256"/>
    </location>
</feature>
<dbReference type="InterPro" id="IPR001849">
    <property type="entry name" value="PH_domain"/>
</dbReference>
<dbReference type="AlphaFoldDB" id="A0A7J7J309"/>
<dbReference type="InterPro" id="IPR013083">
    <property type="entry name" value="Znf_RING/FYVE/PHD"/>
</dbReference>
<dbReference type="PANTHER" id="PTHR46280">
    <property type="entry name" value="PLECKSTRIN HOMOLOGY DOMAIN-CONTAINING FAMILY F MEMBER 2-RELATED"/>
    <property type="match status" value="1"/>
</dbReference>
<dbReference type="InterPro" id="IPR051765">
    <property type="entry name" value="PH_domain-containing_F"/>
</dbReference>
<dbReference type="FunFam" id="2.30.29.30:FF:000167">
    <property type="entry name" value="Pleckstrin homology domain-containing family F member 2"/>
    <property type="match status" value="1"/>
</dbReference>
<dbReference type="GO" id="GO:0035091">
    <property type="term" value="F:phosphatidylinositol binding"/>
    <property type="evidence" value="ECO:0007669"/>
    <property type="project" value="TreeGrafter"/>
</dbReference>
<evidence type="ECO:0000313" key="8">
    <source>
        <dbReference type="EMBL" id="KAF6020064.1"/>
    </source>
</evidence>
<evidence type="ECO:0000313" key="9">
    <source>
        <dbReference type="Proteomes" id="UP000593567"/>
    </source>
</evidence>
<evidence type="ECO:0000259" key="6">
    <source>
        <dbReference type="PROSITE" id="PS50003"/>
    </source>
</evidence>
<dbReference type="InterPro" id="IPR011993">
    <property type="entry name" value="PH-like_dom_sf"/>
</dbReference>
<dbReference type="EMBL" id="VXIV02003194">
    <property type="protein sequence ID" value="KAF6020064.1"/>
    <property type="molecule type" value="Genomic_DNA"/>
</dbReference>
<dbReference type="PROSITE" id="PS50003">
    <property type="entry name" value="PH_DOMAIN"/>
    <property type="match status" value="1"/>
</dbReference>
<gene>
    <name evidence="8" type="ORF">EB796_021611</name>
</gene>
<protein>
    <submittedName>
        <fullName evidence="8">PLEKHF2</fullName>
    </submittedName>
</protein>
<dbReference type="SMART" id="SM00233">
    <property type="entry name" value="PH"/>
    <property type="match status" value="1"/>
</dbReference>
<evidence type="ECO:0000256" key="2">
    <source>
        <dbReference type="ARBA" id="ARBA00022771"/>
    </source>
</evidence>
<dbReference type="InterPro" id="IPR000306">
    <property type="entry name" value="Znf_FYVE"/>
</dbReference>
<dbReference type="SMART" id="SM00064">
    <property type="entry name" value="FYVE"/>
    <property type="match status" value="1"/>
</dbReference>
<dbReference type="Pfam" id="PF00169">
    <property type="entry name" value="PH"/>
    <property type="match status" value="1"/>
</dbReference>
<dbReference type="SUPFAM" id="SSF57903">
    <property type="entry name" value="FYVE/PHD zinc finger"/>
    <property type="match status" value="1"/>
</dbReference>
<feature type="domain" description="FYVE-type" evidence="7">
    <location>
        <begin position="152"/>
        <end position="211"/>
    </location>
</feature>
<evidence type="ECO:0000256" key="5">
    <source>
        <dbReference type="SAM" id="MobiDB-lite"/>
    </source>
</evidence>
<evidence type="ECO:0000259" key="7">
    <source>
        <dbReference type="PROSITE" id="PS50178"/>
    </source>
</evidence>
<evidence type="ECO:0000256" key="1">
    <source>
        <dbReference type="ARBA" id="ARBA00022723"/>
    </source>
</evidence>
<keyword evidence="2 4" id="KW-0863">Zinc-finger</keyword>
<comment type="caution">
    <text evidence="8">The sequence shown here is derived from an EMBL/GenBank/DDBJ whole genome shotgun (WGS) entry which is preliminary data.</text>
</comment>
<dbReference type="PROSITE" id="PS50178">
    <property type="entry name" value="ZF_FYVE"/>
    <property type="match status" value="1"/>
</dbReference>
<dbReference type="GO" id="GO:0008270">
    <property type="term" value="F:zinc ion binding"/>
    <property type="evidence" value="ECO:0007669"/>
    <property type="project" value="UniProtKB-KW"/>
</dbReference>
<proteinExistence type="predicted"/>